<dbReference type="SUPFAM" id="SSF51658">
    <property type="entry name" value="Xylose isomerase-like"/>
    <property type="match status" value="1"/>
</dbReference>
<evidence type="ECO:0000256" key="1">
    <source>
        <dbReference type="SAM" id="MobiDB-lite"/>
    </source>
</evidence>
<evidence type="ECO:0000313" key="3">
    <source>
        <dbReference type="EMBL" id="MDH6213201.1"/>
    </source>
</evidence>
<dbReference type="EMBL" id="JARXVH010000001">
    <property type="protein sequence ID" value="MDH6213201.1"/>
    <property type="molecule type" value="Genomic_DNA"/>
</dbReference>
<dbReference type="InterPro" id="IPR036237">
    <property type="entry name" value="Xyl_isomerase-like_sf"/>
</dbReference>
<proteinExistence type="predicted"/>
<feature type="region of interest" description="Disordered" evidence="1">
    <location>
        <begin position="1"/>
        <end position="27"/>
    </location>
</feature>
<dbReference type="PANTHER" id="PTHR12110">
    <property type="entry name" value="HYDROXYPYRUVATE ISOMERASE"/>
    <property type="match status" value="1"/>
</dbReference>
<reference evidence="3 4" key="1">
    <citation type="submission" date="2023-04" db="EMBL/GenBank/DDBJ databases">
        <title>Forest soil microbial communities from Buena Vista Peninsula, Colon Province, Panama.</title>
        <authorList>
            <person name="Bouskill N."/>
        </authorList>
    </citation>
    <scope>NUCLEOTIDE SEQUENCE [LARGE SCALE GENOMIC DNA]</scope>
    <source>
        <strain evidence="3 4">GGS1</strain>
    </source>
</reference>
<dbReference type="Pfam" id="PF01261">
    <property type="entry name" value="AP_endonuc_2"/>
    <property type="match status" value="1"/>
</dbReference>
<name>A0ABT6LA67_9ACTN</name>
<feature type="compositionally biased region" description="Basic and acidic residues" evidence="1">
    <location>
        <begin position="349"/>
        <end position="362"/>
    </location>
</feature>
<dbReference type="Gene3D" id="3.20.20.150">
    <property type="entry name" value="Divalent-metal-dependent TIM barrel enzymes"/>
    <property type="match status" value="1"/>
</dbReference>
<gene>
    <name evidence="3" type="ORF">M2283_000480</name>
</gene>
<keyword evidence="4" id="KW-1185">Reference proteome</keyword>
<dbReference type="GO" id="GO:0016853">
    <property type="term" value="F:isomerase activity"/>
    <property type="evidence" value="ECO:0007669"/>
    <property type="project" value="UniProtKB-KW"/>
</dbReference>
<feature type="compositionally biased region" description="Basic and acidic residues" evidence="1">
    <location>
        <begin position="1"/>
        <end position="10"/>
    </location>
</feature>
<accession>A0ABT6LA67</accession>
<feature type="region of interest" description="Disordered" evidence="1">
    <location>
        <begin position="313"/>
        <end position="433"/>
    </location>
</feature>
<evidence type="ECO:0000259" key="2">
    <source>
        <dbReference type="Pfam" id="PF01261"/>
    </source>
</evidence>
<dbReference type="InterPro" id="IPR050312">
    <property type="entry name" value="IolE/XylAMocC-like"/>
</dbReference>
<evidence type="ECO:0000313" key="4">
    <source>
        <dbReference type="Proteomes" id="UP001160499"/>
    </source>
</evidence>
<feature type="domain" description="Xylose isomerase-like TIM barrel" evidence="2">
    <location>
        <begin position="47"/>
        <end position="296"/>
    </location>
</feature>
<feature type="compositionally biased region" description="Pro residues" evidence="1">
    <location>
        <begin position="413"/>
        <end position="422"/>
    </location>
</feature>
<comment type="caution">
    <text evidence="3">The sequence shown here is derived from an EMBL/GenBank/DDBJ whole genome shotgun (WGS) entry which is preliminary data.</text>
</comment>
<feature type="compositionally biased region" description="Low complexity" evidence="1">
    <location>
        <begin position="423"/>
        <end position="433"/>
    </location>
</feature>
<dbReference type="Proteomes" id="UP001160499">
    <property type="component" value="Unassembled WGS sequence"/>
</dbReference>
<keyword evidence="3" id="KW-0413">Isomerase</keyword>
<feature type="compositionally biased region" description="Low complexity" evidence="1">
    <location>
        <begin position="379"/>
        <end position="401"/>
    </location>
</feature>
<dbReference type="PANTHER" id="PTHR12110:SF52">
    <property type="entry name" value="XYLOSE ISOMERASE"/>
    <property type="match status" value="1"/>
</dbReference>
<protein>
    <submittedName>
        <fullName evidence="3">Sugar phosphate isomerase/epimerase</fullName>
    </submittedName>
</protein>
<organism evidence="3 4">
    <name type="scientific">Streptomyces pseudovenezuelae</name>
    <dbReference type="NCBI Taxonomy" id="67350"/>
    <lineage>
        <taxon>Bacteria</taxon>
        <taxon>Bacillati</taxon>
        <taxon>Actinomycetota</taxon>
        <taxon>Actinomycetes</taxon>
        <taxon>Kitasatosporales</taxon>
        <taxon>Streptomycetaceae</taxon>
        <taxon>Streptomyces</taxon>
        <taxon>Streptomyces aurantiacus group</taxon>
    </lineage>
</organism>
<dbReference type="InterPro" id="IPR013022">
    <property type="entry name" value="Xyl_isomerase-like_TIM-brl"/>
</dbReference>
<sequence length="433" mass="44685">MTPATRRPDGPDPIASIPAPPAPANTPLRFGYGTNGLADLRLDDALTLLADLGYDGVGLTLDHMHLDPLAPDLTARTQRLAGRLDALDLDVTVETGARYVLDPRRKHGPSLLDPDPDDRARRVGLLIRAVQVAADLGAHAVHCFSGVTPAGTDPDTAWKRLAEALTPVLEVAADAGVPLAVEPEPGHLLGTLADFHRLRHILGDPENLGLTLDIGHCQCLEPLSPADCVRAAAPWLRHVQIEDMRRGVHEHLPFGDGDIDFPPVLAALAATGYQGLTVVELPRHSHAGPHFAEHSLPFLHHAASQAAALPMAQPDPALAPNPGPDPARSLASGLGTGRGSGSGFVVDRGPGRDPGRDPDRDLAPGLDPGRGPDQVPGHGAATGLDPGLGLAPGRAPGAGRTPDLDPGHGPGLAPNPAPPPGDPSATPEGSSTS</sequence>